<sequence length="268" mass="30611">MEGEVPHKKKRCYQNELSEKNNVNKKIVFFHMVYLTLLFMACFVGGVLLGFWTTSYTPEISIIEDDANTFQFRYINTRIIIGGKFNIKLSVTNNTTLSYSLSAESVKYFYYPVGANHACLLYNGGLGESSANQTPLSRKSQISVPPNKDEKTFPTKLSIRVKYSMLTPSSVIHTVPLHLGYKLTDMHISEVQPLYNDCKRFNRLYFSIRLDDLYISNEFRKVHNEKKYELIFSCKCAIDANVHALFNSKPLYKTAILGNLPNDPSLLG</sequence>
<keyword evidence="3" id="KW-1185">Reference proteome</keyword>
<dbReference type="EMBL" id="KQ001669">
    <property type="protein sequence ID" value="KJP87793.1"/>
    <property type="molecule type" value="Genomic_DNA"/>
</dbReference>
<keyword evidence="1" id="KW-1133">Transmembrane helix</keyword>
<dbReference type="RefSeq" id="XP_012335597.1">
    <property type="nucleotide sequence ID" value="XM_012480174.1"/>
</dbReference>
<name>A0A0D9QLG6_PLAFR</name>
<dbReference type="VEuPathDB" id="PlasmoDB:AK88_02549"/>
<accession>A0A0D9QLG6</accession>
<dbReference type="GeneID" id="24267863"/>
<dbReference type="OMA" id="YELIFSC"/>
<proteinExistence type="predicted"/>
<dbReference type="Proteomes" id="UP000054561">
    <property type="component" value="Unassembled WGS sequence"/>
</dbReference>
<dbReference type="AlphaFoldDB" id="A0A0D9QLG6"/>
<evidence type="ECO:0000313" key="2">
    <source>
        <dbReference type="EMBL" id="KJP87793.1"/>
    </source>
</evidence>
<dbReference type="OrthoDB" id="371576at2759"/>
<keyword evidence="1" id="KW-0472">Membrane</keyword>
<organism evidence="2 3">
    <name type="scientific">Plasmodium fragile</name>
    <dbReference type="NCBI Taxonomy" id="5857"/>
    <lineage>
        <taxon>Eukaryota</taxon>
        <taxon>Sar</taxon>
        <taxon>Alveolata</taxon>
        <taxon>Apicomplexa</taxon>
        <taxon>Aconoidasida</taxon>
        <taxon>Haemosporida</taxon>
        <taxon>Plasmodiidae</taxon>
        <taxon>Plasmodium</taxon>
        <taxon>Plasmodium (Plasmodium)</taxon>
    </lineage>
</organism>
<evidence type="ECO:0000256" key="1">
    <source>
        <dbReference type="SAM" id="Phobius"/>
    </source>
</evidence>
<gene>
    <name evidence="2" type="ORF">AK88_02549</name>
</gene>
<keyword evidence="1" id="KW-0812">Transmembrane</keyword>
<evidence type="ECO:0000313" key="3">
    <source>
        <dbReference type="Proteomes" id="UP000054561"/>
    </source>
</evidence>
<protein>
    <submittedName>
        <fullName evidence="2">Uncharacterized protein</fullName>
    </submittedName>
</protein>
<feature type="transmembrane region" description="Helical" evidence="1">
    <location>
        <begin position="27"/>
        <end position="52"/>
    </location>
</feature>
<reference evidence="2 3" key="1">
    <citation type="submission" date="2014-03" db="EMBL/GenBank/DDBJ databases">
        <title>The Genome Sequence of Plasmodium fragile nilgiri.</title>
        <authorList>
            <consortium name="The Broad Institute Genomics Platform"/>
            <consortium name="The Broad Institute Genome Sequencing Center for Infectious Disease"/>
            <person name="Neafsey D."/>
            <person name="Duraisingh M."/>
            <person name="Young S.K."/>
            <person name="Zeng Q."/>
            <person name="Gargeya S."/>
            <person name="Abouelleil A."/>
            <person name="Alvarado L."/>
            <person name="Chapman S.B."/>
            <person name="Gainer-Dewar J."/>
            <person name="Goldberg J."/>
            <person name="Griggs A."/>
            <person name="Gujja S."/>
            <person name="Hansen M."/>
            <person name="Howarth C."/>
            <person name="Imamovic A."/>
            <person name="Larimer J."/>
            <person name="Pearson M."/>
            <person name="Poon T.W."/>
            <person name="Priest M."/>
            <person name="Roberts A."/>
            <person name="Saif S."/>
            <person name="Shea T."/>
            <person name="Sykes S."/>
            <person name="Wortman J."/>
            <person name="Nusbaum C."/>
            <person name="Birren B."/>
        </authorList>
    </citation>
    <scope>NUCLEOTIDE SEQUENCE [LARGE SCALE GENOMIC DNA]</scope>
    <source>
        <strain evidence="3">nilgiri</strain>
    </source>
</reference>